<protein>
    <recommendedName>
        <fullName evidence="10">Short-chain dehydrogenase/reductase 3</fullName>
    </recommendedName>
    <alternativeName>
        <fullName evidence="11">Retinal short-chain dehydrogenase/reductase 1</fullName>
    </alternativeName>
</protein>
<evidence type="ECO:0000256" key="5">
    <source>
        <dbReference type="ARBA" id="ARBA00022989"/>
    </source>
</evidence>
<keyword evidence="7" id="KW-0443">Lipid metabolism</keyword>
<evidence type="ECO:0000256" key="9">
    <source>
        <dbReference type="ARBA" id="ARBA00059620"/>
    </source>
</evidence>
<dbReference type="GO" id="GO:0016020">
    <property type="term" value="C:membrane"/>
    <property type="evidence" value="ECO:0007669"/>
    <property type="project" value="UniProtKB-SubCell"/>
</dbReference>
<reference evidence="14 15" key="1">
    <citation type="journal article" date="2018" name="Mol. Biol. Evol.">
        <title>Broad Genomic Sampling Reveals a Smut Pathogenic Ancestry of the Fungal Clade Ustilaginomycotina.</title>
        <authorList>
            <person name="Kijpornyongpan T."/>
            <person name="Mondo S.J."/>
            <person name="Barry K."/>
            <person name="Sandor L."/>
            <person name="Lee J."/>
            <person name="Lipzen A."/>
            <person name="Pangilinan J."/>
            <person name="LaButti K."/>
            <person name="Hainaut M."/>
            <person name="Henrissat B."/>
            <person name="Grigoriev I.V."/>
            <person name="Spatafora J.W."/>
            <person name="Aime M.C."/>
        </authorList>
    </citation>
    <scope>NUCLEOTIDE SEQUENCE [LARGE SCALE GENOMIC DNA]</scope>
    <source>
        <strain evidence="14 15">MCA 4658</strain>
    </source>
</reference>
<dbReference type="InParanoid" id="A0A316VS18"/>
<evidence type="ECO:0000256" key="2">
    <source>
        <dbReference type="ARBA" id="ARBA00006484"/>
    </source>
</evidence>
<evidence type="ECO:0000256" key="7">
    <source>
        <dbReference type="ARBA" id="ARBA00023098"/>
    </source>
</evidence>
<dbReference type="PANTHER" id="PTHR24322">
    <property type="entry name" value="PKSB"/>
    <property type="match status" value="1"/>
</dbReference>
<keyword evidence="15" id="KW-1185">Reference proteome</keyword>
<dbReference type="Proteomes" id="UP000245783">
    <property type="component" value="Unassembled WGS sequence"/>
</dbReference>
<comment type="similarity">
    <text evidence="2 12">Belongs to the short-chain dehydrogenases/reductases (SDR) family.</text>
</comment>
<keyword evidence="3" id="KW-0812">Transmembrane</keyword>
<feature type="non-terminal residue" evidence="14">
    <location>
        <position position="1"/>
    </location>
</feature>
<keyword evidence="8" id="KW-0472">Membrane</keyword>
<dbReference type="PROSITE" id="PS00061">
    <property type="entry name" value="ADH_SHORT"/>
    <property type="match status" value="1"/>
</dbReference>
<evidence type="ECO:0000256" key="1">
    <source>
        <dbReference type="ARBA" id="ARBA00004141"/>
    </source>
</evidence>
<dbReference type="Gene3D" id="3.40.50.720">
    <property type="entry name" value="NAD(P)-binding Rossmann-like Domain"/>
    <property type="match status" value="1"/>
</dbReference>
<evidence type="ECO:0000313" key="14">
    <source>
        <dbReference type="EMBL" id="PWN40302.1"/>
    </source>
</evidence>
<dbReference type="AlphaFoldDB" id="A0A316VS18"/>
<name>A0A316VS18_9BASI</name>
<dbReference type="InterPro" id="IPR020904">
    <property type="entry name" value="Sc_DH/Rdtase_CS"/>
</dbReference>
<sequence length="380" mass="42926">WATVRWRNGTWSVKRLTRKEWAQQIVVVTGGSSGMGKSIVDCMIRKGAKVVSLDILPAKDEAGITNYICDISERVEVEKVAAQIRQEIGHPTVLINNAGIQNNRLLIDLDDQEIDRMLNINLKSHFYTIQAFLPDMIRRGKGHVVLTSSVMGYVGVSQMSDYVATKHALVGLLESLRYELDKKHRVPKVRTSLVILGHVRTALFSGAQFGPLASFLAPTVEAEQVAQEITAAVERQESTHIALPFYANLVPWLKVVPTFLRDLAQWVSRRRTGAFARTLDQNLREMHSDSLVVSSAFLDHRWETRTIVCPRLLRMRVRVRVREAKENEMHETSRSCLCRSDAEQAHGGCRRGSSRKTSSNCSKMRRNVEQFANSESESFL</sequence>
<gene>
    <name evidence="14" type="ORF">IE81DRAFT_293594</name>
</gene>
<dbReference type="PRINTS" id="PR00081">
    <property type="entry name" value="GDHRDH"/>
</dbReference>
<dbReference type="OrthoDB" id="10253736at2759"/>
<dbReference type="Pfam" id="PF00106">
    <property type="entry name" value="adh_short"/>
    <property type="match status" value="1"/>
</dbReference>
<dbReference type="FunCoup" id="A0A316VS18">
    <property type="interactions" value="84"/>
</dbReference>
<dbReference type="RefSeq" id="XP_025367462.1">
    <property type="nucleotide sequence ID" value="XM_025512003.1"/>
</dbReference>
<keyword evidence="6" id="KW-0560">Oxidoreductase</keyword>
<comment type="subcellular location">
    <subcellularLocation>
        <location evidence="1">Membrane</location>
        <topology evidence="1">Multi-pass membrane protein</topology>
    </subcellularLocation>
</comment>
<dbReference type="PANTHER" id="PTHR24322:SF736">
    <property type="entry name" value="RETINOL DEHYDROGENASE 10"/>
    <property type="match status" value="1"/>
</dbReference>
<dbReference type="FunFam" id="3.40.50.720:FF:000131">
    <property type="entry name" value="Short-chain dehydrogenase/reductase 3"/>
    <property type="match status" value="1"/>
</dbReference>
<evidence type="ECO:0000256" key="11">
    <source>
        <dbReference type="ARBA" id="ARBA00082544"/>
    </source>
</evidence>
<evidence type="ECO:0000256" key="10">
    <source>
        <dbReference type="ARBA" id="ARBA00068717"/>
    </source>
</evidence>
<proteinExistence type="inferred from homology"/>
<dbReference type="GeneID" id="37033873"/>
<evidence type="ECO:0000256" key="12">
    <source>
        <dbReference type="RuleBase" id="RU000363"/>
    </source>
</evidence>
<organism evidence="14 15">
    <name type="scientific">Ceraceosorus guamensis</name>
    <dbReference type="NCBI Taxonomy" id="1522189"/>
    <lineage>
        <taxon>Eukaryota</taxon>
        <taxon>Fungi</taxon>
        <taxon>Dikarya</taxon>
        <taxon>Basidiomycota</taxon>
        <taxon>Ustilaginomycotina</taxon>
        <taxon>Exobasidiomycetes</taxon>
        <taxon>Ceraceosorales</taxon>
        <taxon>Ceraceosoraceae</taxon>
        <taxon>Ceraceosorus</taxon>
    </lineage>
</organism>
<evidence type="ECO:0000256" key="4">
    <source>
        <dbReference type="ARBA" id="ARBA00022857"/>
    </source>
</evidence>
<keyword evidence="5" id="KW-1133">Transmembrane helix</keyword>
<keyword evidence="4" id="KW-0521">NADP</keyword>
<feature type="compositionally biased region" description="Polar residues" evidence="13">
    <location>
        <begin position="370"/>
        <end position="380"/>
    </location>
</feature>
<evidence type="ECO:0000313" key="15">
    <source>
        <dbReference type="Proteomes" id="UP000245783"/>
    </source>
</evidence>
<evidence type="ECO:0000256" key="8">
    <source>
        <dbReference type="ARBA" id="ARBA00023136"/>
    </source>
</evidence>
<comment type="function">
    <text evidence="9">Catalyzes the reduction of all-trans-retinal to all-trans-retinol in the presence of NADPH.</text>
</comment>
<accession>A0A316VS18</accession>
<dbReference type="GO" id="GO:0052650">
    <property type="term" value="F:all-trans-retinol dehydrogenase (NADP+) activity"/>
    <property type="evidence" value="ECO:0007669"/>
    <property type="project" value="UniProtKB-ARBA"/>
</dbReference>
<dbReference type="SUPFAM" id="SSF51735">
    <property type="entry name" value="NAD(P)-binding Rossmann-fold domains"/>
    <property type="match status" value="1"/>
</dbReference>
<evidence type="ECO:0000256" key="3">
    <source>
        <dbReference type="ARBA" id="ARBA00022692"/>
    </source>
</evidence>
<dbReference type="InterPro" id="IPR002347">
    <property type="entry name" value="SDR_fam"/>
</dbReference>
<dbReference type="CDD" id="cd05339">
    <property type="entry name" value="17beta-HSDXI-like_SDR_c"/>
    <property type="match status" value="1"/>
</dbReference>
<dbReference type="PRINTS" id="PR00080">
    <property type="entry name" value="SDRFAMILY"/>
</dbReference>
<feature type="region of interest" description="Disordered" evidence="13">
    <location>
        <begin position="345"/>
        <end position="380"/>
    </location>
</feature>
<dbReference type="STRING" id="1522189.A0A316VS18"/>
<evidence type="ECO:0000256" key="6">
    <source>
        <dbReference type="ARBA" id="ARBA00023002"/>
    </source>
</evidence>
<dbReference type="InterPro" id="IPR036291">
    <property type="entry name" value="NAD(P)-bd_dom_sf"/>
</dbReference>
<evidence type="ECO:0000256" key="13">
    <source>
        <dbReference type="SAM" id="MobiDB-lite"/>
    </source>
</evidence>
<dbReference type="EMBL" id="KZ819422">
    <property type="protein sequence ID" value="PWN40302.1"/>
    <property type="molecule type" value="Genomic_DNA"/>
</dbReference>